<evidence type="ECO:0000256" key="1">
    <source>
        <dbReference type="SAM" id="SignalP"/>
    </source>
</evidence>
<keyword evidence="1" id="KW-0732">Signal</keyword>
<accession>A0ABP8CFV9</accession>
<evidence type="ECO:0000313" key="3">
    <source>
        <dbReference type="Proteomes" id="UP001501496"/>
    </source>
</evidence>
<reference evidence="3" key="1">
    <citation type="journal article" date="2019" name="Int. J. Syst. Evol. Microbiol.">
        <title>The Global Catalogue of Microorganisms (GCM) 10K type strain sequencing project: providing services to taxonomists for standard genome sequencing and annotation.</title>
        <authorList>
            <consortium name="The Broad Institute Genomics Platform"/>
            <consortium name="The Broad Institute Genome Sequencing Center for Infectious Disease"/>
            <person name="Wu L."/>
            <person name="Ma J."/>
        </authorList>
    </citation>
    <scope>NUCLEOTIDE SEQUENCE [LARGE SCALE GENOMIC DNA]</scope>
    <source>
        <strain evidence="3">JCM 17630</strain>
    </source>
</reference>
<gene>
    <name evidence="2" type="ORF">GCM10022291_30560</name>
</gene>
<name>A0ABP8CFV9_9FLAO</name>
<comment type="caution">
    <text evidence="2">The sequence shown here is derived from an EMBL/GenBank/DDBJ whole genome shotgun (WGS) entry which is preliminary data.</text>
</comment>
<proteinExistence type="predicted"/>
<organism evidence="2 3">
    <name type="scientific">Postechiella marina</name>
    <dbReference type="NCBI Taxonomy" id="943941"/>
    <lineage>
        <taxon>Bacteria</taxon>
        <taxon>Pseudomonadati</taxon>
        <taxon>Bacteroidota</taxon>
        <taxon>Flavobacteriia</taxon>
        <taxon>Flavobacteriales</taxon>
        <taxon>Flavobacteriaceae</taxon>
        <taxon>Postechiella</taxon>
    </lineage>
</organism>
<sequence length="187" mass="21626">MYNLKNKTMKNFMTIALLLVMVNTYAQQVDSIKTTKVETVTDTVNGEITSKKIKTITLKEQAVKTDPADKGKLNADRIFPPTKVKKTVMVDYDADPFYDEKTTLKYFELNNDNYVFRKSNDGFIMNVLNKDEEVLKANARQTKSGPYYVVNSNEFDGIGFFNKEKKFVLEFYNQKTDKLETIEFAEK</sequence>
<dbReference type="EMBL" id="BAABCA010000006">
    <property type="protein sequence ID" value="GAA4238772.1"/>
    <property type="molecule type" value="Genomic_DNA"/>
</dbReference>
<evidence type="ECO:0000313" key="2">
    <source>
        <dbReference type="EMBL" id="GAA4238772.1"/>
    </source>
</evidence>
<protein>
    <submittedName>
        <fullName evidence="2">Uncharacterized protein</fullName>
    </submittedName>
</protein>
<feature type="chain" id="PRO_5045589387" evidence="1">
    <location>
        <begin position="27"/>
        <end position="187"/>
    </location>
</feature>
<feature type="signal peptide" evidence="1">
    <location>
        <begin position="1"/>
        <end position="26"/>
    </location>
</feature>
<keyword evidence="3" id="KW-1185">Reference proteome</keyword>
<dbReference type="Proteomes" id="UP001501496">
    <property type="component" value="Unassembled WGS sequence"/>
</dbReference>